<comment type="caution">
    <text evidence="1">The sequence shown here is derived from an EMBL/GenBank/DDBJ whole genome shotgun (WGS) entry which is preliminary data.</text>
</comment>
<organism evidence="1 2">
    <name type="scientific">Pyropia yezoensis</name>
    <name type="common">Susabi-nori</name>
    <name type="synonym">Porphyra yezoensis</name>
    <dbReference type="NCBI Taxonomy" id="2788"/>
    <lineage>
        <taxon>Eukaryota</taxon>
        <taxon>Rhodophyta</taxon>
        <taxon>Bangiophyceae</taxon>
        <taxon>Bangiales</taxon>
        <taxon>Bangiaceae</taxon>
        <taxon>Pyropia</taxon>
    </lineage>
</organism>
<sequence length="389" mass="39950">MSWTAATFVAGAPTAPLAPASRRAAAAVTACRPAGRPAARQRPLLRATLQPDVPDGGDGGAGGSAPLPSTATAAVSSPSAAPAVGGDAPAAADASPPPSQEKKKARKARRRNAPRADGSPRVSLNTLSPGQRLDGVVTNLVKHGAYVDVGATTDGLVHLRDMSVEFVHEAEDILATGDAVEVYVKYAEDVTGRLALSLLRPRPSAASPLPQAARGRMPLADLVVGSRVCGTVRRVSNFGAYVDVGAAMDGFVHVSQLYGRRPRWTLEELRLGQELWVVIDEVDVGRSAIKLRARGRSSYNREQPLTAHGLSDADERAAEVAYMAGFGRPTRGGGGGDPVDPRQAVARPGEGGQADDGGDSGEAAAGAAAAPPPAATDPLSRFESNFGST</sequence>
<accession>A0ACC3BV89</accession>
<evidence type="ECO:0000313" key="2">
    <source>
        <dbReference type="Proteomes" id="UP000798662"/>
    </source>
</evidence>
<keyword evidence="2" id="KW-1185">Reference proteome</keyword>
<proteinExistence type="predicted"/>
<reference evidence="1" key="1">
    <citation type="submission" date="2019-11" db="EMBL/GenBank/DDBJ databases">
        <title>Nori genome reveals adaptations in red seaweeds to the harsh intertidal environment.</title>
        <authorList>
            <person name="Wang D."/>
            <person name="Mao Y."/>
        </authorList>
    </citation>
    <scope>NUCLEOTIDE SEQUENCE</scope>
    <source>
        <tissue evidence="1">Gametophyte</tissue>
    </source>
</reference>
<gene>
    <name evidence="1" type="ORF">I4F81_004419</name>
</gene>
<protein>
    <submittedName>
        <fullName evidence="1">Uncharacterized protein</fullName>
    </submittedName>
</protein>
<evidence type="ECO:0000313" key="1">
    <source>
        <dbReference type="EMBL" id="KAK1861839.1"/>
    </source>
</evidence>
<dbReference type="Proteomes" id="UP000798662">
    <property type="component" value="Chromosome 1"/>
</dbReference>
<dbReference type="EMBL" id="CM020618">
    <property type="protein sequence ID" value="KAK1861839.1"/>
    <property type="molecule type" value="Genomic_DNA"/>
</dbReference>
<name>A0ACC3BV89_PYRYE</name>